<reference evidence="4" key="1">
    <citation type="submission" date="2016-10" db="EMBL/GenBank/DDBJ databases">
        <authorList>
            <person name="Varghese N."/>
            <person name="Submissions S."/>
        </authorList>
    </citation>
    <scope>NUCLEOTIDE SEQUENCE [LARGE SCALE GENOMIC DNA]</scope>
    <source>
        <strain evidence="4">DSM 27981</strain>
    </source>
</reference>
<dbReference type="InterPro" id="IPR036182">
    <property type="entry name" value="PCuAC_sf"/>
</dbReference>
<dbReference type="InterPro" id="IPR007410">
    <property type="entry name" value="LpqE-like"/>
</dbReference>
<sequence length="170" mass="17783">MPHFLSRITLGAALIASCIGAAQAQQVTVQDAWVRATVPQQKATGAFMRLKADKDVRLVSVSTPAAPIAEVHEMKMVDNVMKMRAVEGLDLHAGKSVDLQPGGYHVMLMDLPAQVKAGDVVPLTLVFQGKDGQRETVQVQAPARSMASAAAPAGGSMAGPGEHGGGMHKH</sequence>
<dbReference type="RefSeq" id="WP_092941936.1">
    <property type="nucleotide sequence ID" value="NZ_FONX01000022.1"/>
</dbReference>
<accession>A0A1I2HGF9</accession>
<feature type="compositionally biased region" description="Low complexity" evidence="1">
    <location>
        <begin position="146"/>
        <end position="155"/>
    </location>
</feature>
<keyword evidence="4" id="KW-1185">Reference proteome</keyword>
<dbReference type="STRING" id="1177982.SAMN04489711_12232"/>
<dbReference type="SUPFAM" id="SSF110087">
    <property type="entry name" value="DR1885-like metal-binding protein"/>
    <property type="match status" value="1"/>
</dbReference>
<protein>
    <recommendedName>
        <fullName evidence="5">Copper(I)-binding protein</fullName>
    </recommendedName>
</protein>
<evidence type="ECO:0000313" key="3">
    <source>
        <dbReference type="EMBL" id="SFF27977.1"/>
    </source>
</evidence>
<organism evidence="3 4">
    <name type="scientific">Paracidovorax wautersii</name>
    <dbReference type="NCBI Taxonomy" id="1177982"/>
    <lineage>
        <taxon>Bacteria</taxon>
        <taxon>Pseudomonadati</taxon>
        <taxon>Pseudomonadota</taxon>
        <taxon>Betaproteobacteria</taxon>
        <taxon>Burkholderiales</taxon>
        <taxon>Comamonadaceae</taxon>
        <taxon>Paracidovorax</taxon>
    </lineage>
</organism>
<dbReference type="InterPro" id="IPR058248">
    <property type="entry name" value="Lxx211020-like"/>
</dbReference>
<gene>
    <name evidence="3" type="ORF">SAMN04489711_12232</name>
</gene>
<proteinExistence type="predicted"/>
<dbReference type="EMBL" id="FONX01000022">
    <property type="protein sequence ID" value="SFF27977.1"/>
    <property type="molecule type" value="Genomic_DNA"/>
</dbReference>
<dbReference type="Gene3D" id="2.60.40.1890">
    <property type="entry name" value="PCu(A)C copper chaperone"/>
    <property type="match status" value="1"/>
</dbReference>
<evidence type="ECO:0000256" key="1">
    <source>
        <dbReference type="SAM" id="MobiDB-lite"/>
    </source>
</evidence>
<keyword evidence="2" id="KW-0732">Signal</keyword>
<dbReference type="AlphaFoldDB" id="A0A1I2HGF9"/>
<evidence type="ECO:0000256" key="2">
    <source>
        <dbReference type="SAM" id="SignalP"/>
    </source>
</evidence>
<evidence type="ECO:0008006" key="5">
    <source>
        <dbReference type="Google" id="ProtNLM"/>
    </source>
</evidence>
<name>A0A1I2HGF9_9BURK</name>
<dbReference type="OrthoDB" id="9796962at2"/>
<feature type="region of interest" description="Disordered" evidence="1">
    <location>
        <begin position="146"/>
        <end position="170"/>
    </location>
</feature>
<dbReference type="PANTHER" id="PTHR36302:SF1">
    <property type="entry name" value="COPPER CHAPERONE PCU(A)C"/>
    <property type="match status" value="1"/>
</dbReference>
<dbReference type="PROSITE" id="PS51257">
    <property type="entry name" value="PROKAR_LIPOPROTEIN"/>
    <property type="match status" value="1"/>
</dbReference>
<dbReference type="Pfam" id="PF04314">
    <property type="entry name" value="PCuAC"/>
    <property type="match status" value="1"/>
</dbReference>
<feature type="chain" id="PRO_5011492691" description="Copper(I)-binding protein" evidence="2">
    <location>
        <begin position="25"/>
        <end position="170"/>
    </location>
</feature>
<evidence type="ECO:0000313" key="4">
    <source>
        <dbReference type="Proteomes" id="UP000199119"/>
    </source>
</evidence>
<dbReference type="PANTHER" id="PTHR36302">
    <property type="entry name" value="BLR7088 PROTEIN"/>
    <property type="match status" value="1"/>
</dbReference>
<feature type="signal peptide" evidence="2">
    <location>
        <begin position="1"/>
        <end position="24"/>
    </location>
</feature>
<dbReference type="Proteomes" id="UP000199119">
    <property type="component" value="Unassembled WGS sequence"/>
</dbReference>